<dbReference type="InterPro" id="IPR022664">
    <property type="entry name" value="DapB_N_CS"/>
</dbReference>
<dbReference type="EC" id="1.17.1.8" evidence="10 13"/>
<feature type="domain" description="Dihydrodipicolinate reductase N-terminal" evidence="14">
    <location>
        <begin position="37"/>
        <end position="98"/>
    </location>
</feature>
<feature type="binding site" evidence="13">
    <location>
        <position position="128"/>
    </location>
    <ligand>
        <name>(S)-2,3,4,5-tetrahydrodipicolinate</name>
        <dbReference type="ChEBI" id="CHEBI:16845"/>
    </ligand>
</feature>
<name>A0ABX7S864_9BACT</name>
<feature type="binding site" evidence="13">
    <location>
        <position position="32"/>
    </location>
    <ligand>
        <name>NAD(+)</name>
        <dbReference type="ChEBI" id="CHEBI:57540"/>
    </ligand>
</feature>
<comment type="catalytic activity">
    <reaction evidence="12 13">
        <text>(S)-2,3,4,5-tetrahydrodipicolinate + NAD(+) + H2O = (2S,4S)-4-hydroxy-2,3,4,5-tetrahydrodipicolinate + NADH + H(+)</text>
        <dbReference type="Rhea" id="RHEA:35323"/>
        <dbReference type="ChEBI" id="CHEBI:15377"/>
        <dbReference type="ChEBI" id="CHEBI:15378"/>
        <dbReference type="ChEBI" id="CHEBI:16845"/>
        <dbReference type="ChEBI" id="CHEBI:57540"/>
        <dbReference type="ChEBI" id="CHEBI:57945"/>
        <dbReference type="ChEBI" id="CHEBI:67139"/>
        <dbReference type="EC" id="1.17.1.8"/>
    </reaction>
</comment>
<keyword evidence="17" id="KW-1185">Reference proteome</keyword>
<evidence type="ECO:0000256" key="2">
    <source>
        <dbReference type="ARBA" id="ARBA00022490"/>
    </source>
</evidence>
<evidence type="ECO:0000259" key="14">
    <source>
        <dbReference type="Pfam" id="PF01113"/>
    </source>
</evidence>
<evidence type="ECO:0000256" key="12">
    <source>
        <dbReference type="ARBA" id="ARBA00049396"/>
    </source>
</evidence>
<dbReference type="CDD" id="cd02274">
    <property type="entry name" value="DHDPR_N"/>
    <property type="match status" value="1"/>
</dbReference>
<evidence type="ECO:0000259" key="15">
    <source>
        <dbReference type="Pfam" id="PF05173"/>
    </source>
</evidence>
<evidence type="ECO:0000256" key="13">
    <source>
        <dbReference type="HAMAP-Rule" id="MF_00102"/>
    </source>
</evidence>
<dbReference type="InterPro" id="IPR022663">
    <property type="entry name" value="DapB_C"/>
</dbReference>
<evidence type="ECO:0000256" key="11">
    <source>
        <dbReference type="ARBA" id="ARBA00049080"/>
    </source>
</evidence>
<proteinExistence type="inferred from homology"/>
<dbReference type="InterPro" id="IPR036291">
    <property type="entry name" value="NAD(P)-bd_dom_sf"/>
</dbReference>
<dbReference type="PIRSF" id="PIRSF000161">
    <property type="entry name" value="DHPR"/>
    <property type="match status" value="1"/>
</dbReference>
<evidence type="ECO:0000256" key="10">
    <source>
        <dbReference type="ARBA" id="ARBA00038983"/>
    </source>
</evidence>
<feature type="binding site" evidence="13">
    <location>
        <begin position="95"/>
        <end position="98"/>
    </location>
    <ligand>
        <name>NAD(+)</name>
        <dbReference type="ChEBI" id="CHEBI:57540"/>
    </ligand>
</feature>
<dbReference type="Gene3D" id="3.40.50.720">
    <property type="entry name" value="NAD(P)-binding Rossmann-like Domain"/>
    <property type="match status" value="2"/>
</dbReference>
<keyword evidence="2 13" id="KW-0963">Cytoplasm</keyword>
<comment type="catalytic activity">
    <reaction evidence="11 13">
        <text>(S)-2,3,4,5-tetrahydrodipicolinate + NADP(+) + H2O = (2S,4S)-4-hydroxy-2,3,4,5-tetrahydrodipicolinate + NADPH + H(+)</text>
        <dbReference type="Rhea" id="RHEA:35331"/>
        <dbReference type="ChEBI" id="CHEBI:15377"/>
        <dbReference type="ChEBI" id="CHEBI:15378"/>
        <dbReference type="ChEBI" id="CHEBI:16845"/>
        <dbReference type="ChEBI" id="CHEBI:57783"/>
        <dbReference type="ChEBI" id="CHEBI:58349"/>
        <dbReference type="ChEBI" id="CHEBI:67139"/>
        <dbReference type="EC" id="1.17.1.8"/>
    </reaction>
</comment>
<organism evidence="16 17">
    <name type="scientific">Thermosipho ferrireducens</name>
    <dbReference type="NCBI Taxonomy" id="2571116"/>
    <lineage>
        <taxon>Bacteria</taxon>
        <taxon>Thermotogati</taxon>
        <taxon>Thermotogota</taxon>
        <taxon>Thermotogae</taxon>
        <taxon>Thermotogales</taxon>
        <taxon>Fervidobacteriaceae</taxon>
        <taxon>Thermosipho</taxon>
    </lineage>
</organism>
<keyword evidence="8 13" id="KW-0457">Lysine biosynthesis</keyword>
<dbReference type="SUPFAM" id="SSF55347">
    <property type="entry name" value="Glyceraldehyde-3-phosphate dehydrogenase-like, C-terminal domain"/>
    <property type="match status" value="1"/>
</dbReference>
<keyword evidence="4 13" id="KW-0521">NADP</keyword>
<feature type="binding site" evidence="13">
    <location>
        <begin position="71"/>
        <end position="73"/>
    </location>
    <ligand>
        <name>NAD(+)</name>
        <dbReference type="ChEBI" id="CHEBI:57540"/>
    </ligand>
</feature>
<dbReference type="Pfam" id="PF05173">
    <property type="entry name" value="DapB_C"/>
    <property type="match status" value="1"/>
</dbReference>
<evidence type="ECO:0000256" key="9">
    <source>
        <dbReference type="ARBA" id="ARBA00037922"/>
    </source>
</evidence>
<feature type="domain" description="Dihydrodipicolinate reductase C-terminal" evidence="15">
    <location>
        <begin position="101"/>
        <end position="212"/>
    </location>
</feature>
<dbReference type="Proteomes" id="UP000671862">
    <property type="component" value="Chromosome"/>
</dbReference>
<sequence>MNFGVVGYKGRMGTLIVQTFKEHKHNPVLLVDKEVLLEKDRPEVIVDFSQPEALELTLSLCEKYNVPLVLGTTALAKNHFKTLKDFSKKQPVVQSYNFSIGINLIAKILAEFSKNFEEWDVELVEIHHSQKKDKPSGTAILLEKALKREIQKHSLRIGGIPGEHLVIFANEGETITISHRAISRKAFALGALKAAEWVLTRKSGFYTFSDVLKEE</sequence>
<dbReference type="PANTHER" id="PTHR20836">
    <property type="entry name" value="DIHYDRODIPICOLINATE REDUCTASE"/>
    <property type="match status" value="1"/>
</dbReference>
<feature type="binding site" evidence="13">
    <location>
        <begin position="137"/>
        <end position="138"/>
    </location>
    <ligand>
        <name>(S)-2,3,4,5-tetrahydrodipicolinate</name>
        <dbReference type="ChEBI" id="CHEBI:16845"/>
    </ligand>
</feature>
<dbReference type="EMBL" id="CP071446">
    <property type="protein sequence ID" value="QTA38782.1"/>
    <property type="molecule type" value="Genomic_DNA"/>
</dbReference>
<dbReference type="SUPFAM" id="SSF51735">
    <property type="entry name" value="NAD(P)-binding Rossmann-fold domains"/>
    <property type="match status" value="1"/>
</dbReference>
<keyword evidence="5 13" id="KW-0220">Diaminopimelate biosynthesis</keyword>
<evidence type="ECO:0000256" key="3">
    <source>
        <dbReference type="ARBA" id="ARBA00022605"/>
    </source>
</evidence>
<evidence type="ECO:0000313" key="17">
    <source>
        <dbReference type="Proteomes" id="UP000671862"/>
    </source>
</evidence>
<dbReference type="RefSeq" id="WP_207567499.1">
    <property type="nucleotide sequence ID" value="NZ_CP071446.1"/>
</dbReference>
<evidence type="ECO:0000256" key="5">
    <source>
        <dbReference type="ARBA" id="ARBA00022915"/>
    </source>
</evidence>
<evidence type="ECO:0000256" key="1">
    <source>
        <dbReference type="ARBA" id="ARBA00006642"/>
    </source>
</evidence>
<dbReference type="HAMAP" id="MF_00102">
    <property type="entry name" value="DapB"/>
    <property type="match status" value="1"/>
</dbReference>
<evidence type="ECO:0000256" key="6">
    <source>
        <dbReference type="ARBA" id="ARBA00023002"/>
    </source>
</evidence>
<dbReference type="InterPro" id="IPR000846">
    <property type="entry name" value="DapB_N"/>
</dbReference>
<evidence type="ECO:0000256" key="8">
    <source>
        <dbReference type="ARBA" id="ARBA00023154"/>
    </source>
</evidence>
<comment type="subunit">
    <text evidence="13">Homotetramer.</text>
</comment>
<keyword evidence="7 13" id="KW-0520">NAD</keyword>
<evidence type="ECO:0000256" key="7">
    <source>
        <dbReference type="ARBA" id="ARBA00023027"/>
    </source>
</evidence>
<dbReference type="PANTHER" id="PTHR20836:SF0">
    <property type="entry name" value="4-HYDROXY-TETRAHYDRODIPICOLINATE REDUCTASE 1, CHLOROPLASTIC-RELATED"/>
    <property type="match status" value="1"/>
</dbReference>
<comment type="caution">
    <text evidence="13">Was originally thought to be a dihydrodipicolinate reductase (DHDPR), catalyzing the conversion of dihydrodipicolinate to tetrahydrodipicolinate. However, it was shown in E.coli that the substrate of the enzymatic reaction is not dihydrodipicolinate (DHDP) but in fact (2S,4S)-4-hydroxy-2,3,4,5-tetrahydrodipicolinic acid (HTPA), the product released by the DapA-catalyzed reaction.</text>
</comment>
<dbReference type="InterPro" id="IPR023940">
    <property type="entry name" value="DHDPR_bac"/>
</dbReference>
<dbReference type="PROSITE" id="PS01298">
    <property type="entry name" value="DAPB"/>
    <property type="match status" value="1"/>
</dbReference>
<comment type="pathway">
    <text evidence="9 13">Amino-acid biosynthesis; L-lysine biosynthesis via DAP pathway; (S)-tetrahydrodipicolinate from L-aspartate: step 4/4.</text>
</comment>
<feature type="binding site" evidence="13">
    <location>
        <begin position="7"/>
        <end position="12"/>
    </location>
    <ligand>
        <name>NAD(+)</name>
        <dbReference type="ChEBI" id="CHEBI:57540"/>
    </ligand>
</feature>
<keyword evidence="3 13" id="KW-0028">Amino-acid biosynthesis</keyword>
<feature type="binding site" evidence="13">
    <location>
        <position position="33"/>
    </location>
    <ligand>
        <name>NADP(+)</name>
        <dbReference type="ChEBI" id="CHEBI:58349"/>
    </ligand>
</feature>
<comment type="similarity">
    <text evidence="1 13">Belongs to the DapB family.</text>
</comment>
<keyword evidence="6 13" id="KW-0560">Oxidoreductase</keyword>
<feature type="active site" description="Proton donor/acceptor" evidence="13">
    <location>
        <position position="127"/>
    </location>
</feature>
<protein>
    <recommendedName>
        <fullName evidence="10 13">4-hydroxy-tetrahydrodipicolinate reductase</fullName>
        <shortName evidence="13">HTPA reductase</shortName>
        <ecNumber evidence="10 13">1.17.1.8</ecNumber>
    </recommendedName>
</protein>
<feature type="active site" description="Proton donor" evidence="13">
    <location>
        <position position="131"/>
    </location>
</feature>
<evidence type="ECO:0000313" key="16">
    <source>
        <dbReference type="EMBL" id="QTA38782.1"/>
    </source>
</evidence>
<comment type="function">
    <text evidence="13">Catalyzes the conversion of 4-hydroxy-tetrahydrodipicolinate (HTPA) to tetrahydrodipicolinate.</text>
</comment>
<dbReference type="Pfam" id="PF01113">
    <property type="entry name" value="DapB_N"/>
    <property type="match status" value="1"/>
</dbReference>
<accession>A0ABX7S864</accession>
<evidence type="ECO:0000256" key="4">
    <source>
        <dbReference type="ARBA" id="ARBA00022857"/>
    </source>
</evidence>
<comment type="subcellular location">
    <subcellularLocation>
        <location evidence="13">Cytoplasm</location>
    </subcellularLocation>
</comment>
<gene>
    <name evidence="13" type="primary">dapB</name>
    <name evidence="16" type="ORF">JYK00_04550</name>
</gene>
<reference evidence="16 17" key="1">
    <citation type="submission" date="2021-03" db="EMBL/GenBank/DDBJ databases">
        <title>Thermosipho ferrireducens sp.nov., an anaerobic thermophilic iron-reducing bacterium isolated from a deep-sea hydrothermal sulfide deposits.</title>
        <authorList>
            <person name="Zeng X."/>
            <person name="Chen Y."/>
            <person name="Shao Z."/>
        </authorList>
    </citation>
    <scope>NUCLEOTIDE SEQUENCE [LARGE SCALE GENOMIC DNA]</scope>
    <source>
        <strain evidence="16 17">JL129W03</strain>
    </source>
</reference>